<dbReference type="InterPro" id="IPR036909">
    <property type="entry name" value="Cyt_c-like_dom_sf"/>
</dbReference>
<reference evidence="8 9" key="1">
    <citation type="submission" date="2020-01" db="EMBL/GenBank/DDBJ databases">
        <title>Genome sequencing of strain KACC 21265.</title>
        <authorList>
            <person name="Heo J."/>
            <person name="Kim S.-J."/>
            <person name="Kim J.-S."/>
            <person name="Hong S.-B."/>
            <person name="Kwon S.-W."/>
        </authorList>
    </citation>
    <scope>NUCLEOTIDE SEQUENCE [LARGE SCALE GENOMIC DNA]</scope>
    <source>
        <strain evidence="8 9">KACC 21265</strain>
    </source>
</reference>
<comment type="PTM">
    <text evidence="6">Binds 1 heme c group covalently per subunit.</text>
</comment>
<feature type="binding site" description="covalent" evidence="6">
    <location>
        <position position="22"/>
    </location>
    <ligand>
        <name>heme c</name>
        <dbReference type="ChEBI" id="CHEBI:61717"/>
    </ligand>
</feature>
<keyword evidence="3 6" id="KW-0479">Metal-binding</keyword>
<sequence>MLSTLAAGAAHAQTGLARDNGCLVCHSVQRKVVGPAFEDVARRYAGDDGAVERLTQRVLRGSVGQWGTQAMPANVGTSPDEARILAAWVLTLGR</sequence>
<dbReference type="EMBL" id="CP047650">
    <property type="protein sequence ID" value="QHJ01652.1"/>
    <property type="molecule type" value="Genomic_DNA"/>
</dbReference>
<dbReference type="SUPFAM" id="SSF46626">
    <property type="entry name" value="Cytochrome c"/>
    <property type="match status" value="1"/>
</dbReference>
<evidence type="ECO:0000313" key="9">
    <source>
        <dbReference type="Proteomes" id="UP000464787"/>
    </source>
</evidence>
<feature type="binding site" description="covalent" evidence="6">
    <location>
        <position position="26"/>
    </location>
    <ligand>
        <name>heme c</name>
        <dbReference type="ChEBI" id="CHEBI:61717"/>
    </ligand>
</feature>
<evidence type="ECO:0000256" key="4">
    <source>
        <dbReference type="ARBA" id="ARBA00022982"/>
    </source>
</evidence>
<organism evidence="8 9">
    <name type="scientific">Xylophilus rhododendri</name>
    <dbReference type="NCBI Taxonomy" id="2697032"/>
    <lineage>
        <taxon>Bacteria</taxon>
        <taxon>Pseudomonadati</taxon>
        <taxon>Pseudomonadota</taxon>
        <taxon>Betaproteobacteria</taxon>
        <taxon>Burkholderiales</taxon>
        <taxon>Xylophilus</taxon>
    </lineage>
</organism>
<dbReference type="AlphaFoldDB" id="A0A857JEN1"/>
<keyword evidence="4" id="KW-0249">Electron transport</keyword>
<keyword evidence="5 6" id="KW-0408">Iron</keyword>
<keyword evidence="2 6" id="KW-0349">Heme</keyword>
<evidence type="ECO:0000256" key="2">
    <source>
        <dbReference type="ARBA" id="ARBA00022617"/>
    </source>
</evidence>
<dbReference type="InterPro" id="IPR009056">
    <property type="entry name" value="Cyt_c-like_dom"/>
</dbReference>
<feature type="domain" description="Cytochrome c" evidence="7">
    <location>
        <begin position="3"/>
        <end position="93"/>
    </location>
</feature>
<evidence type="ECO:0000256" key="6">
    <source>
        <dbReference type="PIRSR" id="PIRSR602324-1"/>
    </source>
</evidence>
<dbReference type="GO" id="GO:0009055">
    <property type="term" value="F:electron transfer activity"/>
    <property type="evidence" value="ECO:0007669"/>
    <property type="project" value="InterPro"/>
</dbReference>
<evidence type="ECO:0000259" key="7">
    <source>
        <dbReference type="PROSITE" id="PS51007"/>
    </source>
</evidence>
<keyword evidence="9" id="KW-1185">Reference proteome</keyword>
<dbReference type="KEGG" id="xyk:GT347_20765"/>
<dbReference type="GO" id="GO:0005506">
    <property type="term" value="F:iron ion binding"/>
    <property type="evidence" value="ECO:0007669"/>
    <property type="project" value="InterPro"/>
</dbReference>
<keyword evidence="1" id="KW-0813">Transport</keyword>
<dbReference type="Pfam" id="PF00034">
    <property type="entry name" value="Cytochrom_C"/>
    <property type="match status" value="1"/>
</dbReference>
<feature type="binding site" description="covalent" evidence="6">
    <location>
        <position position="71"/>
    </location>
    <ligand>
        <name>heme c</name>
        <dbReference type="ChEBI" id="CHEBI:61717"/>
    </ligand>
</feature>
<evidence type="ECO:0000256" key="5">
    <source>
        <dbReference type="ARBA" id="ARBA00023004"/>
    </source>
</evidence>
<evidence type="ECO:0000256" key="3">
    <source>
        <dbReference type="ARBA" id="ARBA00022723"/>
    </source>
</evidence>
<proteinExistence type="predicted"/>
<dbReference type="PRINTS" id="PR00606">
    <property type="entry name" value="CYTCHROMECID"/>
</dbReference>
<dbReference type="InterPro" id="IPR002324">
    <property type="entry name" value="Cyt_c_ID"/>
</dbReference>
<protein>
    <submittedName>
        <fullName evidence="8">Cytochrome C</fullName>
    </submittedName>
</protein>
<evidence type="ECO:0000313" key="8">
    <source>
        <dbReference type="EMBL" id="QHJ01652.1"/>
    </source>
</evidence>
<name>A0A857JEN1_9BURK</name>
<dbReference type="PROSITE" id="PS51007">
    <property type="entry name" value="CYTC"/>
    <property type="match status" value="1"/>
</dbReference>
<gene>
    <name evidence="8" type="ORF">GT347_20765</name>
</gene>
<dbReference type="GO" id="GO:0020037">
    <property type="term" value="F:heme binding"/>
    <property type="evidence" value="ECO:0007669"/>
    <property type="project" value="InterPro"/>
</dbReference>
<dbReference type="Gene3D" id="1.10.760.10">
    <property type="entry name" value="Cytochrome c-like domain"/>
    <property type="match status" value="1"/>
</dbReference>
<dbReference type="Proteomes" id="UP000464787">
    <property type="component" value="Chromosome"/>
</dbReference>
<accession>A0A857JEN1</accession>
<evidence type="ECO:0000256" key="1">
    <source>
        <dbReference type="ARBA" id="ARBA00022448"/>
    </source>
</evidence>